<evidence type="ECO:0000256" key="1">
    <source>
        <dbReference type="ARBA" id="ARBA00003875"/>
    </source>
</evidence>
<dbReference type="InterPro" id="IPR051040">
    <property type="entry name" value="COX23"/>
</dbReference>
<dbReference type="PROSITE" id="PS51808">
    <property type="entry name" value="CHCH"/>
    <property type="match status" value="1"/>
</dbReference>
<sequence>MGDKDAKASGATPSTSTEEAATWSGPTATKFENKAYSEYFDPCQDAAKRSIRCLHRNGGERAMCTDFFQAYRDCKEQWQNARKEARRKSSWFGGGLDKRDR</sequence>
<dbReference type="Proteomes" id="UP000799757">
    <property type="component" value="Unassembled WGS sequence"/>
</dbReference>
<comment type="function">
    <text evidence="1">Required for the assembly of cytochrome c oxidase.</text>
</comment>
<dbReference type="InterPro" id="IPR009069">
    <property type="entry name" value="Cys_alpha_HP_mot_SF"/>
</dbReference>
<dbReference type="PANTHER" id="PTHR46811">
    <property type="entry name" value="COILED-COIL-HELIX-COILED-COIL-HELIX DOMAIN-CONTAINING PROTEIN 7"/>
    <property type="match status" value="1"/>
</dbReference>
<gene>
    <name evidence="6" type="ORF">K505DRAFT_322406</name>
</gene>
<dbReference type="PANTHER" id="PTHR46811:SF1">
    <property type="entry name" value="COILED-COIL-HELIX-COILED-COIL-HELIX DOMAIN-CONTAINING PROTEIN 7"/>
    <property type="match status" value="1"/>
</dbReference>
<evidence type="ECO:0000256" key="5">
    <source>
        <dbReference type="SAM" id="MobiDB-lite"/>
    </source>
</evidence>
<dbReference type="Gene3D" id="1.10.287.1130">
    <property type="entry name" value="CytochromE C oxidase copper chaperone"/>
    <property type="match status" value="1"/>
</dbReference>
<protein>
    <submittedName>
        <fullName evidence="6">Uncharacterized protein</fullName>
    </submittedName>
</protein>
<keyword evidence="4" id="KW-1015">Disulfide bond</keyword>
<accession>A0A6A6XM99</accession>
<evidence type="ECO:0000313" key="7">
    <source>
        <dbReference type="Proteomes" id="UP000799757"/>
    </source>
</evidence>
<evidence type="ECO:0000313" key="6">
    <source>
        <dbReference type="EMBL" id="KAF2797651.1"/>
    </source>
</evidence>
<dbReference type="AlphaFoldDB" id="A0A6A6XM99"/>
<comment type="subcellular location">
    <subcellularLocation>
        <location evidence="2">Mitochondrion intermembrane space</location>
    </subcellularLocation>
</comment>
<keyword evidence="3" id="KW-0496">Mitochondrion</keyword>
<reference evidence="6" key="1">
    <citation type="journal article" date="2020" name="Stud. Mycol.">
        <title>101 Dothideomycetes genomes: a test case for predicting lifestyles and emergence of pathogens.</title>
        <authorList>
            <person name="Haridas S."/>
            <person name="Albert R."/>
            <person name="Binder M."/>
            <person name="Bloem J."/>
            <person name="Labutti K."/>
            <person name="Salamov A."/>
            <person name="Andreopoulos B."/>
            <person name="Baker S."/>
            <person name="Barry K."/>
            <person name="Bills G."/>
            <person name="Bluhm B."/>
            <person name="Cannon C."/>
            <person name="Castanera R."/>
            <person name="Culley D."/>
            <person name="Daum C."/>
            <person name="Ezra D."/>
            <person name="Gonzalez J."/>
            <person name="Henrissat B."/>
            <person name="Kuo A."/>
            <person name="Liang C."/>
            <person name="Lipzen A."/>
            <person name="Lutzoni F."/>
            <person name="Magnuson J."/>
            <person name="Mondo S."/>
            <person name="Nolan M."/>
            <person name="Ohm R."/>
            <person name="Pangilinan J."/>
            <person name="Park H.-J."/>
            <person name="Ramirez L."/>
            <person name="Alfaro M."/>
            <person name="Sun H."/>
            <person name="Tritt A."/>
            <person name="Yoshinaga Y."/>
            <person name="Zwiers L.-H."/>
            <person name="Turgeon B."/>
            <person name="Goodwin S."/>
            <person name="Spatafora J."/>
            <person name="Crous P."/>
            <person name="Grigoriev I."/>
        </authorList>
    </citation>
    <scope>NUCLEOTIDE SEQUENCE</scope>
    <source>
        <strain evidence="6">CBS 109.77</strain>
    </source>
</reference>
<proteinExistence type="predicted"/>
<dbReference type="OrthoDB" id="9971592at2759"/>
<organism evidence="6 7">
    <name type="scientific">Melanomma pulvis-pyrius CBS 109.77</name>
    <dbReference type="NCBI Taxonomy" id="1314802"/>
    <lineage>
        <taxon>Eukaryota</taxon>
        <taxon>Fungi</taxon>
        <taxon>Dikarya</taxon>
        <taxon>Ascomycota</taxon>
        <taxon>Pezizomycotina</taxon>
        <taxon>Dothideomycetes</taxon>
        <taxon>Pleosporomycetidae</taxon>
        <taxon>Pleosporales</taxon>
        <taxon>Melanommataceae</taxon>
        <taxon>Melanomma</taxon>
    </lineage>
</organism>
<dbReference type="GO" id="GO:0005758">
    <property type="term" value="C:mitochondrial intermembrane space"/>
    <property type="evidence" value="ECO:0007669"/>
    <property type="project" value="UniProtKB-SubCell"/>
</dbReference>
<name>A0A6A6XM99_9PLEO</name>
<dbReference type="SUPFAM" id="SSF47072">
    <property type="entry name" value="Cysteine alpha-hairpin motif"/>
    <property type="match status" value="1"/>
</dbReference>
<feature type="region of interest" description="Disordered" evidence="5">
    <location>
        <begin position="1"/>
        <end position="27"/>
    </location>
</feature>
<dbReference type="GO" id="GO:0033108">
    <property type="term" value="P:mitochondrial respiratory chain complex assembly"/>
    <property type="evidence" value="ECO:0007669"/>
    <property type="project" value="TreeGrafter"/>
</dbReference>
<evidence type="ECO:0000256" key="2">
    <source>
        <dbReference type="ARBA" id="ARBA00004569"/>
    </source>
</evidence>
<feature type="compositionally biased region" description="Low complexity" evidence="5">
    <location>
        <begin position="8"/>
        <end position="25"/>
    </location>
</feature>
<keyword evidence="7" id="KW-1185">Reference proteome</keyword>
<dbReference type="EMBL" id="MU001801">
    <property type="protein sequence ID" value="KAF2797651.1"/>
    <property type="molecule type" value="Genomic_DNA"/>
</dbReference>
<evidence type="ECO:0000256" key="3">
    <source>
        <dbReference type="ARBA" id="ARBA00023128"/>
    </source>
</evidence>
<evidence type="ECO:0000256" key="4">
    <source>
        <dbReference type="ARBA" id="ARBA00023157"/>
    </source>
</evidence>